<name>A0ABW7Y380_STRCE</name>
<dbReference type="RefSeq" id="WP_398657328.1">
    <property type="nucleotide sequence ID" value="NZ_JBITDC010000006.1"/>
</dbReference>
<evidence type="ECO:0000313" key="2">
    <source>
        <dbReference type="EMBL" id="MFI5676606.1"/>
    </source>
</evidence>
<dbReference type="EMBL" id="JBITDC010000006">
    <property type="protein sequence ID" value="MFI5676606.1"/>
    <property type="molecule type" value="Genomic_DNA"/>
</dbReference>
<keyword evidence="1" id="KW-0812">Transmembrane</keyword>
<evidence type="ECO:0000313" key="3">
    <source>
        <dbReference type="Proteomes" id="UP001612415"/>
    </source>
</evidence>
<feature type="transmembrane region" description="Helical" evidence="1">
    <location>
        <begin position="79"/>
        <end position="100"/>
    </location>
</feature>
<feature type="transmembrane region" description="Helical" evidence="1">
    <location>
        <begin position="112"/>
        <end position="133"/>
    </location>
</feature>
<keyword evidence="3" id="KW-1185">Reference proteome</keyword>
<evidence type="ECO:0000256" key="1">
    <source>
        <dbReference type="SAM" id="Phobius"/>
    </source>
</evidence>
<comment type="caution">
    <text evidence="2">The sequence shown here is derived from an EMBL/GenBank/DDBJ whole genome shotgun (WGS) entry which is preliminary data.</text>
</comment>
<keyword evidence="1" id="KW-0472">Membrane</keyword>
<dbReference type="Proteomes" id="UP001612415">
    <property type="component" value="Unassembled WGS sequence"/>
</dbReference>
<keyword evidence="1" id="KW-1133">Transmembrane helix</keyword>
<gene>
    <name evidence="2" type="ORF">ACIA8P_18320</name>
</gene>
<proteinExistence type="predicted"/>
<protein>
    <submittedName>
        <fullName evidence="2">Uncharacterized protein</fullName>
    </submittedName>
</protein>
<sequence length="168" mass="18357">MNRPIPGTVEVAVRHILSDRTTGIFMRTRKVAWRDTDYRVRRPATGKQSVELICSVCEASLLAEVTDEARARRRSAVHLILAVLCAVVFVASLVYAIHVGGQVRPEGESGPALFPVSIVAIFVTFVAGPLFYLRRSGSNGVTMLDAPKPRRAHAIVPVRRTVVSTGRP</sequence>
<reference evidence="2 3" key="1">
    <citation type="submission" date="2024-10" db="EMBL/GenBank/DDBJ databases">
        <title>The Natural Products Discovery Center: Release of the First 8490 Sequenced Strains for Exploring Actinobacteria Biosynthetic Diversity.</title>
        <authorList>
            <person name="Kalkreuter E."/>
            <person name="Kautsar S.A."/>
            <person name="Yang D."/>
            <person name="Bader C.D."/>
            <person name="Teijaro C.N."/>
            <person name="Fluegel L."/>
            <person name="Davis C.M."/>
            <person name="Simpson J.R."/>
            <person name="Lauterbach L."/>
            <person name="Steele A.D."/>
            <person name="Gui C."/>
            <person name="Meng S."/>
            <person name="Li G."/>
            <person name="Viehrig K."/>
            <person name="Ye F."/>
            <person name="Su P."/>
            <person name="Kiefer A.F."/>
            <person name="Nichols A."/>
            <person name="Cepeda A.J."/>
            <person name="Yan W."/>
            <person name="Fan B."/>
            <person name="Jiang Y."/>
            <person name="Adhikari A."/>
            <person name="Zheng C.-J."/>
            <person name="Schuster L."/>
            <person name="Cowan T.M."/>
            <person name="Smanski M.J."/>
            <person name="Chevrette M.G."/>
            <person name="De Carvalho L.P.S."/>
            <person name="Shen B."/>
        </authorList>
    </citation>
    <scope>NUCLEOTIDE SEQUENCE [LARGE SCALE GENOMIC DNA]</scope>
    <source>
        <strain evidence="2 3">NPDC051599</strain>
    </source>
</reference>
<accession>A0ABW7Y380</accession>
<organism evidence="2 3">
    <name type="scientific">Streptomyces cellulosae</name>
    <dbReference type="NCBI Taxonomy" id="1968"/>
    <lineage>
        <taxon>Bacteria</taxon>
        <taxon>Bacillati</taxon>
        <taxon>Actinomycetota</taxon>
        <taxon>Actinomycetes</taxon>
        <taxon>Kitasatosporales</taxon>
        <taxon>Streptomycetaceae</taxon>
        <taxon>Streptomyces</taxon>
    </lineage>
</organism>